<keyword evidence="1" id="KW-0472">Membrane</keyword>
<protein>
    <submittedName>
        <fullName evidence="2">Uncharacterized protein</fullName>
    </submittedName>
</protein>
<dbReference type="RefSeq" id="WP_039437048.1">
    <property type="nucleotide sequence ID" value="NZ_LOBP01000046.1"/>
</dbReference>
<accession>A0ABR5W5Q3</accession>
<organism evidence="2 3">
    <name type="scientific">Vibrio cidicii</name>
    <dbReference type="NCBI Taxonomy" id="1763883"/>
    <lineage>
        <taxon>Bacteria</taxon>
        <taxon>Pseudomonadati</taxon>
        <taxon>Pseudomonadota</taxon>
        <taxon>Gammaproteobacteria</taxon>
        <taxon>Vibrionales</taxon>
        <taxon>Vibrionaceae</taxon>
        <taxon>Vibrio</taxon>
    </lineage>
</organism>
<keyword evidence="1" id="KW-0812">Transmembrane</keyword>
<proteinExistence type="predicted"/>
<keyword evidence="3" id="KW-1185">Reference proteome</keyword>
<dbReference type="Proteomes" id="UP000075609">
    <property type="component" value="Unassembled WGS sequence"/>
</dbReference>
<evidence type="ECO:0000256" key="1">
    <source>
        <dbReference type="SAM" id="Phobius"/>
    </source>
</evidence>
<name>A0ABR5W5Q3_9VIBR</name>
<gene>
    <name evidence="2" type="ORF">ATY35_09610</name>
</gene>
<comment type="caution">
    <text evidence="2">The sequence shown here is derived from an EMBL/GenBank/DDBJ whole genome shotgun (WGS) entry which is preliminary data.</text>
</comment>
<feature type="transmembrane region" description="Helical" evidence="1">
    <location>
        <begin position="6"/>
        <end position="38"/>
    </location>
</feature>
<evidence type="ECO:0000313" key="3">
    <source>
        <dbReference type="Proteomes" id="UP000075609"/>
    </source>
</evidence>
<reference evidence="2 3" key="1">
    <citation type="submission" date="2015-12" db="EMBL/GenBank/DDBJ databases">
        <authorList>
            <person name="Tarr C.L."/>
            <person name="Gladney L.M."/>
        </authorList>
    </citation>
    <scope>NUCLEOTIDE SEQUENCE [LARGE SCALE GENOMIC DNA]</scope>
    <source>
        <strain evidence="2 3">1048-83</strain>
    </source>
</reference>
<sequence>MAFVKVFGALLMLAVMGIGTFAFGVKGFVVTLALSIFVSWSITKREKEELEKKRHEELLQAMKSGSSE</sequence>
<evidence type="ECO:0000313" key="2">
    <source>
        <dbReference type="EMBL" id="KYN90539.1"/>
    </source>
</evidence>
<dbReference type="EMBL" id="LOBP01000046">
    <property type="protein sequence ID" value="KYN90539.1"/>
    <property type="molecule type" value="Genomic_DNA"/>
</dbReference>
<keyword evidence="1" id="KW-1133">Transmembrane helix</keyword>